<dbReference type="PIRSF" id="PIRSF006692">
    <property type="entry name" value="TF_HTH_AF0396_prd"/>
    <property type="match status" value="1"/>
</dbReference>
<protein>
    <submittedName>
        <fullName evidence="2">Predicted transcriptional regulator, contains HTH domain</fullName>
    </submittedName>
</protein>
<dbReference type="Gene3D" id="1.10.10.10">
    <property type="entry name" value="Winged helix-like DNA-binding domain superfamily/Winged helix DNA-binding domain"/>
    <property type="match status" value="1"/>
</dbReference>
<dbReference type="InterPro" id="IPR011991">
    <property type="entry name" value="ArsR-like_HTH"/>
</dbReference>
<evidence type="ECO:0000259" key="1">
    <source>
        <dbReference type="Pfam" id="PF08350"/>
    </source>
</evidence>
<dbReference type="CDD" id="cd00090">
    <property type="entry name" value="HTH_ARSR"/>
    <property type="match status" value="1"/>
</dbReference>
<feature type="domain" description="Methanogenesis regulatory protein FilR1 middle" evidence="1">
    <location>
        <begin position="139"/>
        <end position="260"/>
    </location>
</feature>
<dbReference type="InterPro" id="IPR013561">
    <property type="entry name" value="FilR1_middle_dom"/>
</dbReference>
<dbReference type="STRING" id="190974.SAMN05216439_1394"/>
<dbReference type="OrthoDB" id="11410at2157"/>
<evidence type="ECO:0000313" key="2">
    <source>
        <dbReference type="EMBL" id="SEK72750.1"/>
    </source>
</evidence>
<dbReference type="InterPro" id="IPR036388">
    <property type="entry name" value="WH-like_DNA-bd_sf"/>
</dbReference>
<dbReference type="RefSeq" id="WP_091699220.1">
    <property type="nucleotide sequence ID" value="NZ_FOAK01000004.1"/>
</dbReference>
<dbReference type="InterPro" id="IPR036390">
    <property type="entry name" value="WH_DNA-bd_sf"/>
</dbReference>
<evidence type="ECO:0000313" key="3">
    <source>
        <dbReference type="Proteomes" id="UP000199506"/>
    </source>
</evidence>
<dbReference type="InterPro" id="IPR016490">
    <property type="entry name" value="Tscrpt_reg_HTH_AF0396-typ3"/>
</dbReference>
<reference evidence="2 3" key="1">
    <citation type="submission" date="2016-10" db="EMBL/GenBank/DDBJ databases">
        <authorList>
            <person name="de Groot N.N."/>
        </authorList>
    </citation>
    <scope>NUCLEOTIDE SEQUENCE [LARGE SCALE GENOMIC DNA]</scope>
    <source>
        <strain evidence="2 3">DSM 11978</strain>
    </source>
</reference>
<accession>A0A1H7JFK7</accession>
<dbReference type="EMBL" id="FOAK01000004">
    <property type="protein sequence ID" value="SEK72750.1"/>
    <property type="molecule type" value="Genomic_DNA"/>
</dbReference>
<gene>
    <name evidence="2" type="ORF">SAMN05216439_1394</name>
</gene>
<name>A0A1H7JFK7_9EURY</name>
<proteinExistence type="predicted"/>
<dbReference type="SUPFAM" id="SSF46785">
    <property type="entry name" value="Winged helix' DNA-binding domain"/>
    <property type="match status" value="1"/>
</dbReference>
<dbReference type="Proteomes" id="UP000199506">
    <property type="component" value="Unassembled WGS sequence"/>
</dbReference>
<dbReference type="AlphaFoldDB" id="A0A1H7JFK7"/>
<dbReference type="Pfam" id="PF08350">
    <property type="entry name" value="FilR1_middle"/>
    <property type="match status" value="1"/>
</dbReference>
<organism evidence="2 3">
    <name type="scientific">Methanobrevibacter gottschalkii</name>
    <dbReference type="NCBI Taxonomy" id="190974"/>
    <lineage>
        <taxon>Archaea</taxon>
        <taxon>Methanobacteriati</taxon>
        <taxon>Methanobacteriota</taxon>
        <taxon>Methanomada group</taxon>
        <taxon>Methanobacteria</taxon>
        <taxon>Methanobacteriales</taxon>
        <taxon>Methanobacteriaceae</taxon>
        <taxon>Methanobrevibacter</taxon>
    </lineage>
</organism>
<sequence>MTNIQTKKELNEEYKNVKYILTSSMRTKLLLALYEHSKKLEEIRKDLKKPSATILHGLKELENKNLIRKIQKHYELTSNGYILTTNMIKLIENWYSINKSKQFWNNHDLSDIPKEMLKDIYLLKNVEYETSTTSDLSNAFNKYIKLLLKSTELKIILPIYSENHFKHMIDFLNKHEQAKLELIVNEKILNSIQQNKNLERKLLENEKVIVKCIEQDLKLFLTCSDNFMSLTLFLNDGHYDDSQILIGKDKNAIKWALNLIQCFSHN</sequence>